<gene>
    <name evidence="2" type="ORF">DXU93_11590</name>
</gene>
<comment type="caution">
    <text evidence="2">The sequence shown here is derived from an EMBL/GenBank/DDBJ whole genome shotgun (WGS) entry which is preliminary data.</text>
</comment>
<accession>A0A3E1EW92</accession>
<sequence length="223" mass="25539">MEDQLRKLLETKEFEQLSKTEKDFVLQQISEAEYRTQFESLQMMKEEMKSEASTIKVDSAIPPNLMAALKNQKEKQQEEKQSKIFFLVQSKIPLWSAVAAVFLVFILSTPVFIDKDIKPSKTGVIASIDTVFVDKIIRDTLQIFVPADTVYKTIYVKDQNNHIAENRMTKPQGKTETKDDITIDLKEAMVLGGYTNVLDFEVHQEGQSLSEDSIGQKIFDYTN</sequence>
<evidence type="ECO:0000256" key="1">
    <source>
        <dbReference type="SAM" id="Phobius"/>
    </source>
</evidence>
<feature type="transmembrane region" description="Helical" evidence="1">
    <location>
        <begin position="92"/>
        <end position="113"/>
    </location>
</feature>
<keyword evidence="1" id="KW-1133">Transmembrane helix</keyword>
<name>A0A3E1EW92_9FLAO</name>
<organism evidence="2 3">
    <name type="scientific">Brumimicrobium aurantiacum</name>
    <dbReference type="NCBI Taxonomy" id="1737063"/>
    <lineage>
        <taxon>Bacteria</taxon>
        <taxon>Pseudomonadati</taxon>
        <taxon>Bacteroidota</taxon>
        <taxon>Flavobacteriia</taxon>
        <taxon>Flavobacteriales</taxon>
        <taxon>Crocinitomicaceae</taxon>
        <taxon>Brumimicrobium</taxon>
    </lineage>
</organism>
<dbReference type="EMBL" id="QURB01000007">
    <property type="protein sequence ID" value="RFC53763.1"/>
    <property type="molecule type" value="Genomic_DNA"/>
</dbReference>
<evidence type="ECO:0000313" key="3">
    <source>
        <dbReference type="Proteomes" id="UP000257127"/>
    </source>
</evidence>
<dbReference type="AlphaFoldDB" id="A0A3E1EW92"/>
<dbReference type="RefSeq" id="WP_116881459.1">
    <property type="nucleotide sequence ID" value="NZ_QURB01000007.1"/>
</dbReference>
<dbReference type="Proteomes" id="UP000257127">
    <property type="component" value="Unassembled WGS sequence"/>
</dbReference>
<keyword evidence="1" id="KW-0812">Transmembrane</keyword>
<keyword evidence="1" id="KW-0472">Membrane</keyword>
<reference evidence="2 3" key="1">
    <citation type="submission" date="2018-08" db="EMBL/GenBank/DDBJ databases">
        <title>The draft genome squence of Brumimicrobium sp. N62.</title>
        <authorList>
            <person name="Du Z.-J."/>
            <person name="Luo H.-R."/>
        </authorList>
    </citation>
    <scope>NUCLEOTIDE SEQUENCE [LARGE SCALE GENOMIC DNA]</scope>
    <source>
        <strain evidence="2 3">N62</strain>
    </source>
</reference>
<dbReference type="OrthoDB" id="1467693at2"/>
<evidence type="ECO:0000313" key="2">
    <source>
        <dbReference type="EMBL" id="RFC53763.1"/>
    </source>
</evidence>
<keyword evidence="3" id="KW-1185">Reference proteome</keyword>
<protein>
    <submittedName>
        <fullName evidence="2">Uncharacterized protein</fullName>
    </submittedName>
</protein>
<proteinExistence type="predicted"/>